<name>A0A0A8YNT5_ARUDO</name>
<evidence type="ECO:0000313" key="1">
    <source>
        <dbReference type="EMBL" id="JAD28464.1"/>
    </source>
</evidence>
<accession>A0A0A8YNT5</accession>
<dbReference type="AlphaFoldDB" id="A0A0A8YNT5"/>
<dbReference type="EMBL" id="GBRH01269431">
    <property type="protein sequence ID" value="JAD28464.1"/>
    <property type="molecule type" value="Transcribed_RNA"/>
</dbReference>
<reference evidence="1" key="2">
    <citation type="journal article" date="2015" name="Data Brief">
        <title>Shoot transcriptome of the giant reed, Arundo donax.</title>
        <authorList>
            <person name="Barrero R.A."/>
            <person name="Guerrero F.D."/>
            <person name="Moolhuijzen P."/>
            <person name="Goolsby J.A."/>
            <person name="Tidwell J."/>
            <person name="Bellgard S.E."/>
            <person name="Bellgard M.I."/>
        </authorList>
    </citation>
    <scope>NUCLEOTIDE SEQUENCE</scope>
    <source>
        <tissue evidence="1">Shoot tissue taken approximately 20 cm above the soil surface</tissue>
    </source>
</reference>
<proteinExistence type="predicted"/>
<sequence>MFRAKKPMVAEGEVRVQKVEKIERVYNLVTRPTQQVTVMVKPAADVALSGRKKVPRGPVNGMVSAKDIDDYIARKKQQFVQPEA</sequence>
<protein>
    <submittedName>
        <fullName evidence="1">Uncharacterized protein</fullName>
    </submittedName>
</protein>
<organism evidence="1">
    <name type="scientific">Arundo donax</name>
    <name type="common">Giant reed</name>
    <name type="synonym">Donax arundinaceus</name>
    <dbReference type="NCBI Taxonomy" id="35708"/>
    <lineage>
        <taxon>Eukaryota</taxon>
        <taxon>Viridiplantae</taxon>
        <taxon>Streptophyta</taxon>
        <taxon>Embryophyta</taxon>
        <taxon>Tracheophyta</taxon>
        <taxon>Spermatophyta</taxon>
        <taxon>Magnoliopsida</taxon>
        <taxon>Liliopsida</taxon>
        <taxon>Poales</taxon>
        <taxon>Poaceae</taxon>
        <taxon>PACMAD clade</taxon>
        <taxon>Arundinoideae</taxon>
        <taxon>Arundineae</taxon>
        <taxon>Arundo</taxon>
    </lineage>
</organism>
<reference evidence="1" key="1">
    <citation type="submission" date="2014-09" db="EMBL/GenBank/DDBJ databases">
        <authorList>
            <person name="Magalhaes I.L.F."/>
            <person name="Oliveira U."/>
            <person name="Santos F.R."/>
            <person name="Vidigal T.H.D.A."/>
            <person name="Brescovit A.D."/>
            <person name="Santos A.J."/>
        </authorList>
    </citation>
    <scope>NUCLEOTIDE SEQUENCE</scope>
    <source>
        <tissue evidence="1">Shoot tissue taken approximately 20 cm above the soil surface</tissue>
    </source>
</reference>